<evidence type="ECO:0000313" key="3">
    <source>
        <dbReference type="EMBL" id="PGH23887.1"/>
    </source>
</evidence>
<organism evidence="3 4">
    <name type="scientific">Polytolypa hystricis (strain UAMH7299)</name>
    <dbReference type="NCBI Taxonomy" id="1447883"/>
    <lineage>
        <taxon>Eukaryota</taxon>
        <taxon>Fungi</taxon>
        <taxon>Dikarya</taxon>
        <taxon>Ascomycota</taxon>
        <taxon>Pezizomycotina</taxon>
        <taxon>Eurotiomycetes</taxon>
        <taxon>Eurotiomycetidae</taxon>
        <taxon>Onygenales</taxon>
        <taxon>Onygenales incertae sedis</taxon>
        <taxon>Polytolypa</taxon>
    </lineage>
</organism>
<dbReference type="SUPFAM" id="SSF57997">
    <property type="entry name" value="Tropomyosin"/>
    <property type="match status" value="1"/>
</dbReference>
<protein>
    <submittedName>
        <fullName evidence="3">Uncharacterized protein</fullName>
    </submittedName>
</protein>
<reference evidence="3 4" key="1">
    <citation type="submission" date="2017-10" db="EMBL/GenBank/DDBJ databases">
        <title>Comparative genomics in systemic dimorphic fungi from Ajellomycetaceae.</title>
        <authorList>
            <person name="Munoz J.F."/>
            <person name="Mcewen J.G."/>
            <person name="Clay O.K."/>
            <person name="Cuomo C.A."/>
        </authorList>
    </citation>
    <scope>NUCLEOTIDE SEQUENCE [LARGE SCALE GENOMIC DNA]</scope>
    <source>
        <strain evidence="3 4">UAMH7299</strain>
    </source>
</reference>
<evidence type="ECO:0000313" key="4">
    <source>
        <dbReference type="Proteomes" id="UP000224634"/>
    </source>
</evidence>
<dbReference type="Proteomes" id="UP000224634">
    <property type="component" value="Unassembled WGS sequence"/>
</dbReference>
<proteinExistence type="predicted"/>
<evidence type="ECO:0000256" key="1">
    <source>
        <dbReference type="SAM" id="Coils"/>
    </source>
</evidence>
<sequence>MEHSSSSSTSSLASSIFSSATPELSRIMDFASSMMRPSRIPRPVTSANAASSRPRAPPHTPYDASQQIDLGLCVKLYGVVLATITNWNNDRIGKLQEKLAEAEKNSKAIQQVWDKDKEVWNTTLLGKNAEIAEMREGVMELMRKLAAETEAKGNLQGKLKEEREWREDAEARAVKGAETCYYLKEQNFDLNERLENAESEKKKAEENLEKVRAESKKRLTDAEKQLQDAQEISNNLYDGIECLTNERDDLETTLEQQEARCAALEAGQMELEAQHEKELQNAKEVNRNLHDGIQNLEEQCGVIQKALGLQEDRCGALEAGKNKLETQHASFKEESRRQNNDLAQQCNNLQDNVDCLRNNLHGMENRLTEKQAECEALEVALTQQKNRCHALEAEKVEIKRQHANLMEESRHQNDDLTKQCNALQNDVDDLRDHLLDVMNHLKQEQAGRQALEEAYVNSELERLSNEREAQGAAATMAVTAVNGRPRTTPRGAGRWAVTRQNRQQALKIVVKDDGMWRDPRWKKNVVDVSSISRLLSAVQPERKVRSACWTRRSRSPRLFWS</sequence>
<keyword evidence="1" id="KW-0175">Coiled coil</keyword>
<name>A0A2B7YTD0_POLH7</name>
<dbReference type="EMBL" id="PDNA01000019">
    <property type="protein sequence ID" value="PGH23887.1"/>
    <property type="molecule type" value="Genomic_DNA"/>
</dbReference>
<gene>
    <name evidence="3" type="ORF">AJ80_02136</name>
</gene>
<feature type="coiled-coil region" evidence="1">
    <location>
        <begin position="187"/>
        <end position="461"/>
    </location>
</feature>
<comment type="caution">
    <text evidence="3">The sequence shown here is derived from an EMBL/GenBank/DDBJ whole genome shotgun (WGS) entry which is preliminary data.</text>
</comment>
<dbReference type="Gene3D" id="1.10.287.1490">
    <property type="match status" value="1"/>
</dbReference>
<keyword evidence="4" id="KW-1185">Reference proteome</keyword>
<accession>A0A2B7YTD0</accession>
<dbReference type="AlphaFoldDB" id="A0A2B7YTD0"/>
<feature type="region of interest" description="Disordered" evidence="2">
    <location>
        <begin position="38"/>
        <end position="63"/>
    </location>
</feature>
<evidence type="ECO:0000256" key="2">
    <source>
        <dbReference type="SAM" id="MobiDB-lite"/>
    </source>
</evidence>